<feature type="compositionally biased region" description="Polar residues" evidence="1">
    <location>
        <begin position="136"/>
        <end position="154"/>
    </location>
</feature>
<gene>
    <name evidence="3" type="ORF">TCEB3V08_LOCUS1545</name>
</gene>
<evidence type="ECO:0000313" key="3">
    <source>
        <dbReference type="EMBL" id="CAD7393576.1"/>
    </source>
</evidence>
<organism evidence="3">
    <name type="scientific">Timema cristinae</name>
    <name type="common">Walking stick</name>
    <dbReference type="NCBI Taxonomy" id="61476"/>
    <lineage>
        <taxon>Eukaryota</taxon>
        <taxon>Metazoa</taxon>
        <taxon>Ecdysozoa</taxon>
        <taxon>Arthropoda</taxon>
        <taxon>Hexapoda</taxon>
        <taxon>Insecta</taxon>
        <taxon>Pterygota</taxon>
        <taxon>Neoptera</taxon>
        <taxon>Polyneoptera</taxon>
        <taxon>Phasmatodea</taxon>
        <taxon>Timematodea</taxon>
        <taxon>Timematoidea</taxon>
        <taxon>Timematidae</taxon>
        <taxon>Timema</taxon>
    </lineage>
</organism>
<keyword evidence="2" id="KW-0812">Transmembrane</keyword>
<feature type="compositionally biased region" description="Low complexity" evidence="1">
    <location>
        <begin position="188"/>
        <end position="210"/>
    </location>
</feature>
<evidence type="ECO:0000256" key="2">
    <source>
        <dbReference type="SAM" id="Phobius"/>
    </source>
</evidence>
<keyword evidence="2" id="KW-0472">Membrane</keyword>
<dbReference type="EMBL" id="OC316749">
    <property type="protein sequence ID" value="CAD7393576.1"/>
    <property type="molecule type" value="Genomic_DNA"/>
</dbReference>
<name>A0A7R9CEH3_TIMCR</name>
<reference evidence="3" key="1">
    <citation type="submission" date="2020-11" db="EMBL/GenBank/DDBJ databases">
        <authorList>
            <person name="Tran Van P."/>
        </authorList>
    </citation>
    <scope>NUCLEOTIDE SEQUENCE</scope>
</reference>
<feature type="transmembrane region" description="Helical" evidence="2">
    <location>
        <begin position="106"/>
        <end position="125"/>
    </location>
</feature>
<sequence length="263" mass="28044">MNVTLATDKEGYTLSQHSLLTEPPYFASSVTIDLGRWPSPSVVAQQRPFQPSSGRESPQEIKICPVTIGHESTDEEIEVLYSGSLNVDYCLGDKYLVLGLIRTSHIGGHLLLIALDFVLFVLSLYDMLFSRRQGGNPTLSHGDSSGRDATTFNNPGFRERAGRAVSVTDASGKPYATRPQSPNGANGSVASMATVTTTASSNGSTAGSITRSPLRSSLKKPRPKQPPEGGIGIQNPGFSGHSPTFSRNGSVKKVRIQTHSTAV</sequence>
<accession>A0A7R9CEH3</accession>
<evidence type="ECO:0000256" key="1">
    <source>
        <dbReference type="SAM" id="MobiDB-lite"/>
    </source>
</evidence>
<proteinExistence type="predicted"/>
<keyword evidence="2" id="KW-1133">Transmembrane helix</keyword>
<protein>
    <submittedName>
        <fullName evidence="3">Uncharacterized protein</fullName>
    </submittedName>
</protein>
<feature type="region of interest" description="Disordered" evidence="1">
    <location>
        <begin position="136"/>
        <end position="263"/>
    </location>
</feature>
<dbReference type="AlphaFoldDB" id="A0A7R9CEH3"/>